<evidence type="ECO:0000259" key="1">
    <source>
        <dbReference type="Pfam" id="PF12246"/>
    </source>
</evidence>
<accession>A0A0S4JU04</accession>
<dbReference type="VEuPathDB" id="TriTrypDB:BSAL_44445"/>
<reference evidence="3" key="1">
    <citation type="submission" date="2015-09" db="EMBL/GenBank/DDBJ databases">
        <authorList>
            <consortium name="Pathogen Informatics"/>
        </authorList>
    </citation>
    <scope>NUCLEOTIDE SEQUENCE [LARGE SCALE GENOMIC DNA]</scope>
    <source>
        <strain evidence="3">Lake Konstanz</strain>
    </source>
</reference>
<feature type="domain" description="Post-transcriptional regulator MKT1 C-terminal" evidence="1">
    <location>
        <begin position="46"/>
        <end position="184"/>
    </location>
</feature>
<protein>
    <recommendedName>
        <fullName evidence="1">Post-transcriptional regulator MKT1 C-terminal domain-containing protein</fullName>
    </recommendedName>
</protein>
<gene>
    <name evidence="2" type="ORF">BSAL_44445</name>
</gene>
<dbReference type="OMA" id="PVCHLNM"/>
<organism evidence="2 3">
    <name type="scientific">Bodo saltans</name>
    <name type="common">Flagellated protozoan</name>
    <dbReference type="NCBI Taxonomy" id="75058"/>
    <lineage>
        <taxon>Eukaryota</taxon>
        <taxon>Discoba</taxon>
        <taxon>Euglenozoa</taxon>
        <taxon>Kinetoplastea</taxon>
        <taxon>Metakinetoplastina</taxon>
        <taxon>Eubodonida</taxon>
        <taxon>Bodonidae</taxon>
        <taxon>Bodo</taxon>
    </lineage>
</organism>
<dbReference type="OrthoDB" id="17262at2759"/>
<dbReference type="EMBL" id="CYKH01002189">
    <property type="protein sequence ID" value="CUG93715.1"/>
    <property type="molecule type" value="Genomic_DNA"/>
</dbReference>
<sequence>MFDDIAADDAAATGDGDDQQQVVNFENAATASASNEEKKTLLPLYDKNITAFLQLVRVTNHALRELVEVMTASLYLDGTAGCGLSDLAGLEQQLPFQHLPNPLAALILRYVFRRADDFHNDSTPSERRKRLAAQFPMFDNIEKVIREVLRFIIHGLHLLSVFYAADQELVDHEIRRNVPAAVAKAVSLWRLFLGNIDNDLPVCHLNMELTDAPM</sequence>
<evidence type="ECO:0000313" key="2">
    <source>
        <dbReference type="EMBL" id="CUG93715.1"/>
    </source>
</evidence>
<dbReference type="Proteomes" id="UP000051952">
    <property type="component" value="Unassembled WGS sequence"/>
</dbReference>
<name>A0A0S4JU04_BODSA</name>
<dbReference type="AlphaFoldDB" id="A0A0S4JU04"/>
<dbReference type="Pfam" id="PF12246">
    <property type="entry name" value="MKT1_C"/>
    <property type="match status" value="1"/>
</dbReference>
<dbReference type="InterPro" id="IPR022039">
    <property type="entry name" value="MKT1_C"/>
</dbReference>
<proteinExistence type="predicted"/>
<keyword evidence="3" id="KW-1185">Reference proteome</keyword>
<evidence type="ECO:0000313" key="3">
    <source>
        <dbReference type="Proteomes" id="UP000051952"/>
    </source>
</evidence>